<keyword evidence="1" id="KW-1133">Transmembrane helix</keyword>
<accession>A0A059NYU9</accession>
<evidence type="ECO:0000313" key="2">
    <source>
        <dbReference type="EMBL" id="CDQ23436.1"/>
    </source>
</evidence>
<dbReference type="AlphaFoldDB" id="A0A059NYU9"/>
<name>A0A059NYU9_9BACI</name>
<dbReference type="Proteomes" id="UP000028868">
    <property type="component" value="Unassembled WGS sequence"/>
</dbReference>
<evidence type="ECO:0000256" key="1">
    <source>
        <dbReference type="SAM" id="Phobius"/>
    </source>
</evidence>
<feature type="transmembrane region" description="Helical" evidence="1">
    <location>
        <begin position="26"/>
        <end position="45"/>
    </location>
</feature>
<evidence type="ECO:0000313" key="3">
    <source>
        <dbReference type="Proteomes" id="UP000028868"/>
    </source>
</evidence>
<proteinExistence type="predicted"/>
<reference evidence="3" key="1">
    <citation type="submission" date="2014-03" db="EMBL/GenBank/DDBJ databases">
        <authorList>
            <person name="Urmite Genomes U."/>
        </authorList>
    </citation>
    <scope>NUCLEOTIDE SEQUENCE [LARGE SCALE GENOMIC DNA]</scope>
    <source>
        <strain evidence="3">HD-03</strain>
    </source>
</reference>
<organism evidence="2 3">
    <name type="scientific">Halobacillus karajensis</name>
    <dbReference type="NCBI Taxonomy" id="195088"/>
    <lineage>
        <taxon>Bacteria</taxon>
        <taxon>Bacillati</taxon>
        <taxon>Bacillota</taxon>
        <taxon>Bacilli</taxon>
        <taxon>Bacillales</taxon>
        <taxon>Bacillaceae</taxon>
        <taxon>Halobacillus</taxon>
    </lineage>
</organism>
<sequence length="64" mass="7512">MLLFLEAIVLIVGSWYWFVMNRKKEASQAFLVVVLLLFPFLYFVCGRTYADYTHSQGLHLLLPE</sequence>
<keyword evidence="1" id="KW-0472">Membrane</keyword>
<reference evidence="2 3" key="2">
    <citation type="submission" date="2014-05" db="EMBL/GenBank/DDBJ databases">
        <title>Draft genome sequence of Halobacillus karajensis HK-03.</title>
        <authorList>
            <person name="Khelaifia S."/>
            <person name="Croce O."/>
            <person name="Lagier J.C."/>
            <person name="Raoult D."/>
        </authorList>
    </citation>
    <scope>NUCLEOTIDE SEQUENCE [LARGE SCALE GENOMIC DNA]</scope>
    <source>
        <strain evidence="2 3">HD-03</strain>
    </source>
</reference>
<gene>
    <name evidence="2" type="ORF">BN983_01663</name>
</gene>
<dbReference type="RefSeq" id="WP_035507207.1">
    <property type="nucleotide sequence ID" value="NZ_CCDH010000001.1"/>
</dbReference>
<protein>
    <submittedName>
        <fullName evidence="2">Uncharacterized protein</fullName>
    </submittedName>
</protein>
<keyword evidence="1" id="KW-0812">Transmembrane</keyword>
<keyword evidence="3" id="KW-1185">Reference proteome</keyword>
<comment type="caution">
    <text evidence="2">The sequence shown here is derived from an EMBL/GenBank/DDBJ whole genome shotgun (WGS) entry which is preliminary data.</text>
</comment>
<dbReference type="EMBL" id="CCDI010000001">
    <property type="protein sequence ID" value="CDQ23436.1"/>
    <property type="molecule type" value="Genomic_DNA"/>
</dbReference>